<sequence>MVINIRWVTLREEVPRTPFPPPSYLALISLHVTIAIRETSARGHLTLHGQSTEVAGSSRAAASCPLPLSFPLPASLPPGHTIHFLLHIPEQVDRGWWILTLHLYGIFQACITQALHTYSSPYTSSRLRPTALRSSFSIFPFFFPLHPVALVGNGTLMGRNSTIKLQGRRE</sequence>
<keyword evidence="2" id="KW-1185">Reference proteome</keyword>
<gene>
    <name evidence="1" type="ORF">E2C01_066804</name>
</gene>
<comment type="caution">
    <text evidence="1">The sequence shown here is derived from an EMBL/GenBank/DDBJ whole genome shotgun (WGS) entry which is preliminary data.</text>
</comment>
<dbReference type="AlphaFoldDB" id="A0A5B7HRY2"/>
<reference evidence="1 2" key="1">
    <citation type="submission" date="2019-05" db="EMBL/GenBank/DDBJ databases">
        <title>Another draft genome of Portunus trituberculatus and its Hox gene families provides insights of decapod evolution.</title>
        <authorList>
            <person name="Jeong J.-H."/>
            <person name="Song I."/>
            <person name="Kim S."/>
            <person name="Choi T."/>
            <person name="Kim D."/>
            <person name="Ryu S."/>
            <person name="Kim W."/>
        </authorList>
    </citation>
    <scope>NUCLEOTIDE SEQUENCE [LARGE SCALE GENOMIC DNA]</scope>
    <source>
        <tissue evidence="1">Muscle</tissue>
    </source>
</reference>
<name>A0A5B7HRY2_PORTR</name>
<dbReference type="Proteomes" id="UP000324222">
    <property type="component" value="Unassembled WGS sequence"/>
</dbReference>
<proteinExistence type="predicted"/>
<dbReference type="EMBL" id="VSRR010034839">
    <property type="protein sequence ID" value="MPC72495.1"/>
    <property type="molecule type" value="Genomic_DNA"/>
</dbReference>
<protein>
    <submittedName>
        <fullName evidence="1">Uncharacterized protein</fullName>
    </submittedName>
</protein>
<evidence type="ECO:0000313" key="2">
    <source>
        <dbReference type="Proteomes" id="UP000324222"/>
    </source>
</evidence>
<organism evidence="1 2">
    <name type="scientific">Portunus trituberculatus</name>
    <name type="common">Swimming crab</name>
    <name type="synonym">Neptunus trituberculatus</name>
    <dbReference type="NCBI Taxonomy" id="210409"/>
    <lineage>
        <taxon>Eukaryota</taxon>
        <taxon>Metazoa</taxon>
        <taxon>Ecdysozoa</taxon>
        <taxon>Arthropoda</taxon>
        <taxon>Crustacea</taxon>
        <taxon>Multicrustacea</taxon>
        <taxon>Malacostraca</taxon>
        <taxon>Eumalacostraca</taxon>
        <taxon>Eucarida</taxon>
        <taxon>Decapoda</taxon>
        <taxon>Pleocyemata</taxon>
        <taxon>Brachyura</taxon>
        <taxon>Eubrachyura</taxon>
        <taxon>Portunoidea</taxon>
        <taxon>Portunidae</taxon>
        <taxon>Portuninae</taxon>
        <taxon>Portunus</taxon>
    </lineage>
</organism>
<evidence type="ECO:0000313" key="1">
    <source>
        <dbReference type="EMBL" id="MPC72495.1"/>
    </source>
</evidence>
<accession>A0A5B7HRY2</accession>